<name>X1A4C4_9ZZZZ</name>
<reference evidence="2" key="1">
    <citation type="journal article" date="2014" name="Front. Microbiol.">
        <title>High frequency of phylogenetically diverse reductive dehalogenase-homologous genes in deep subseafloor sedimentary metagenomes.</title>
        <authorList>
            <person name="Kawai M."/>
            <person name="Futagami T."/>
            <person name="Toyoda A."/>
            <person name="Takaki Y."/>
            <person name="Nishi S."/>
            <person name="Hori S."/>
            <person name="Arai W."/>
            <person name="Tsubouchi T."/>
            <person name="Morono Y."/>
            <person name="Uchiyama I."/>
            <person name="Ito T."/>
            <person name="Fujiyama A."/>
            <person name="Inagaki F."/>
            <person name="Takami H."/>
        </authorList>
    </citation>
    <scope>NUCLEOTIDE SEQUENCE</scope>
    <source>
        <strain evidence="2">Expedition CK06-06</strain>
    </source>
</reference>
<feature type="transmembrane region" description="Helical" evidence="1">
    <location>
        <begin position="5"/>
        <end position="21"/>
    </location>
</feature>
<feature type="transmembrane region" description="Helical" evidence="1">
    <location>
        <begin position="27"/>
        <end position="45"/>
    </location>
</feature>
<accession>X1A4C4</accession>
<dbReference type="AlphaFoldDB" id="X1A4C4"/>
<organism evidence="2">
    <name type="scientific">marine sediment metagenome</name>
    <dbReference type="NCBI Taxonomy" id="412755"/>
    <lineage>
        <taxon>unclassified sequences</taxon>
        <taxon>metagenomes</taxon>
        <taxon>ecological metagenomes</taxon>
    </lineage>
</organism>
<keyword evidence="1" id="KW-0812">Transmembrane</keyword>
<evidence type="ECO:0000313" key="2">
    <source>
        <dbReference type="EMBL" id="GAG55071.1"/>
    </source>
</evidence>
<keyword evidence="1" id="KW-1133">Transmembrane helix</keyword>
<proteinExistence type="predicted"/>
<protein>
    <submittedName>
        <fullName evidence="2">Uncharacterized protein</fullName>
    </submittedName>
</protein>
<sequence>MPNKTLFAIGCITAIIITCIIKDINGAIVGAGVAAVAGLGGYAIGKIKKP</sequence>
<comment type="caution">
    <text evidence="2">The sequence shown here is derived from an EMBL/GenBank/DDBJ whole genome shotgun (WGS) entry which is preliminary data.</text>
</comment>
<gene>
    <name evidence="2" type="ORF">S01H4_16471</name>
</gene>
<keyword evidence="1" id="KW-0472">Membrane</keyword>
<evidence type="ECO:0000256" key="1">
    <source>
        <dbReference type="SAM" id="Phobius"/>
    </source>
</evidence>
<dbReference type="EMBL" id="BART01007225">
    <property type="protein sequence ID" value="GAG55071.1"/>
    <property type="molecule type" value="Genomic_DNA"/>
</dbReference>